<dbReference type="Gene3D" id="1.10.443.10">
    <property type="entry name" value="Intergrase catalytic core"/>
    <property type="match status" value="1"/>
</dbReference>
<dbReference type="Pfam" id="PF00589">
    <property type="entry name" value="Phage_integrase"/>
    <property type="match status" value="1"/>
</dbReference>
<protein>
    <submittedName>
        <fullName evidence="4">Tyrosine recombinase XerC</fullName>
    </submittedName>
</protein>
<dbReference type="Proteomes" id="UP000270743">
    <property type="component" value="Unassembled WGS sequence"/>
</dbReference>
<dbReference type="OrthoDB" id="6388170at2"/>
<reference evidence="4 5" key="1">
    <citation type="submission" date="2018-12" db="EMBL/GenBank/DDBJ databases">
        <authorList>
            <person name="Criscuolo A."/>
        </authorList>
    </citation>
    <scope>NUCLEOTIDE SEQUENCE [LARGE SCALE GENOMIC DNA]</scope>
    <source>
        <strain evidence="4">ACIP1116241</strain>
    </source>
</reference>
<dbReference type="EMBL" id="UZWE01000050">
    <property type="protein sequence ID" value="VDS10075.1"/>
    <property type="molecule type" value="Genomic_DNA"/>
</dbReference>
<evidence type="ECO:0000313" key="4">
    <source>
        <dbReference type="EMBL" id="VDS10075.1"/>
    </source>
</evidence>
<dbReference type="RefSeq" id="WP_126155680.1">
    <property type="nucleotide sequence ID" value="NZ_UZWE01000050.1"/>
</dbReference>
<dbReference type="CDD" id="cd00796">
    <property type="entry name" value="INT_Rci_Hp1_C"/>
    <property type="match status" value="1"/>
</dbReference>
<proteinExistence type="predicted"/>
<evidence type="ECO:0000256" key="2">
    <source>
        <dbReference type="ARBA" id="ARBA00023172"/>
    </source>
</evidence>
<dbReference type="InterPro" id="IPR013762">
    <property type="entry name" value="Integrase-like_cat_sf"/>
</dbReference>
<dbReference type="PANTHER" id="PTHR30349">
    <property type="entry name" value="PHAGE INTEGRASE-RELATED"/>
    <property type="match status" value="1"/>
</dbReference>
<accession>A0A3S4GSS1</accession>
<gene>
    <name evidence="4" type="primary">xerC_4</name>
    <name evidence="4" type="ORF">PARHAE_03286</name>
</gene>
<dbReference type="PANTHER" id="PTHR30349:SF64">
    <property type="entry name" value="PROPHAGE INTEGRASE INTD-RELATED"/>
    <property type="match status" value="1"/>
</dbReference>
<evidence type="ECO:0000313" key="5">
    <source>
        <dbReference type="Proteomes" id="UP000270743"/>
    </source>
</evidence>
<organism evidence="4 5">
    <name type="scientific">Paracoccus haematequi</name>
    <dbReference type="NCBI Taxonomy" id="2491866"/>
    <lineage>
        <taxon>Bacteria</taxon>
        <taxon>Pseudomonadati</taxon>
        <taxon>Pseudomonadota</taxon>
        <taxon>Alphaproteobacteria</taxon>
        <taxon>Rhodobacterales</taxon>
        <taxon>Paracoccaceae</taxon>
        <taxon>Paracoccus</taxon>
    </lineage>
</organism>
<dbReference type="GO" id="GO:0003677">
    <property type="term" value="F:DNA binding"/>
    <property type="evidence" value="ECO:0007669"/>
    <property type="project" value="InterPro"/>
</dbReference>
<dbReference type="PROSITE" id="PS51898">
    <property type="entry name" value="TYR_RECOMBINASE"/>
    <property type="match status" value="1"/>
</dbReference>
<name>A0A3S4GSS1_9RHOB</name>
<dbReference type="InterPro" id="IPR050090">
    <property type="entry name" value="Tyrosine_recombinase_XerCD"/>
</dbReference>
<dbReference type="SUPFAM" id="SSF56349">
    <property type="entry name" value="DNA breaking-rejoining enzymes"/>
    <property type="match status" value="1"/>
</dbReference>
<dbReference type="AlphaFoldDB" id="A0A3S4GSS1"/>
<keyword evidence="2" id="KW-0233">DNA recombination</keyword>
<dbReference type="InterPro" id="IPR011010">
    <property type="entry name" value="DNA_brk_join_enz"/>
</dbReference>
<keyword evidence="5" id="KW-1185">Reference proteome</keyword>
<dbReference type="GO" id="GO:0006310">
    <property type="term" value="P:DNA recombination"/>
    <property type="evidence" value="ECO:0007669"/>
    <property type="project" value="UniProtKB-KW"/>
</dbReference>
<evidence type="ECO:0000256" key="1">
    <source>
        <dbReference type="ARBA" id="ARBA00022908"/>
    </source>
</evidence>
<sequence length="349" mass="40238">MPFRTKKSRIWQYDFVIKGSRFRGSCETEDFEEAKLVEARLKLEAAHAPEATGRFTLGQALGTYYTDVCQHQPSARTAMSQARGLLLFLDEKRDTGALTTADVQAFINSRRADGITPATINRQLDMLDRSLKHMARTNRSALPEIDFRKMRLKEPEERVRELTMEEQEELFKHLRWDLHPFTMFALMTGARLASVAKLRWSDIDRRHGRMTFIGKYGKRYRFPISPEIGALLDAIPRSDDPVAGKFVFLYRDHRRRGYPLTPISHKGGGLMEDFREALEMANIEDFRFHDLRHTFATRVLRKTGNLKLVSRLLGHASIETTMRYAHVLESDLSDAMVDFSIMPQNGPQT</sequence>
<keyword evidence="1" id="KW-0229">DNA integration</keyword>
<dbReference type="GO" id="GO:0015074">
    <property type="term" value="P:DNA integration"/>
    <property type="evidence" value="ECO:0007669"/>
    <property type="project" value="UniProtKB-KW"/>
</dbReference>
<feature type="domain" description="Tyr recombinase" evidence="3">
    <location>
        <begin position="157"/>
        <end position="337"/>
    </location>
</feature>
<evidence type="ECO:0000259" key="3">
    <source>
        <dbReference type="PROSITE" id="PS51898"/>
    </source>
</evidence>
<dbReference type="InterPro" id="IPR002104">
    <property type="entry name" value="Integrase_catalytic"/>
</dbReference>